<accession>A0A3Q9HSS6</accession>
<dbReference type="Gene3D" id="3.30.460.10">
    <property type="entry name" value="Beta Polymerase, domain 2"/>
    <property type="match status" value="1"/>
</dbReference>
<evidence type="ECO:0008006" key="3">
    <source>
        <dbReference type="Google" id="ProtNLM"/>
    </source>
</evidence>
<dbReference type="PANTHER" id="PTHR34822">
    <property type="entry name" value="GRPB DOMAIN PROTEIN (AFU_ORTHOLOGUE AFUA_1G01530)"/>
    <property type="match status" value="1"/>
</dbReference>
<dbReference type="EMBL" id="CP016379">
    <property type="protein sequence ID" value="AZR74964.1"/>
    <property type="molecule type" value="Genomic_DNA"/>
</dbReference>
<dbReference type="InterPro" id="IPR043519">
    <property type="entry name" value="NT_sf"/>
</dbReference>
<dbReference type="Pfam" id="PF04229">
    <property type="entry name" value="GrpB"/>
    <property type="match status" value="1"/>
</dbReference>
<evidence type="ECO:0000313" key="1">
    <source>
        <dbReference type="EMBL" id="AZR74964.1"/>
    </source>
</evidence>
<dbReference type="SUPFAM" id="SSF81301">
    <property type="entry name" value="Nucleotidyltransferase"/>
    <property type="match status" value="1"/>
</dbReference>
<name>A0A3Q9HSS6_9FIRM</name>
<organism evidence="1 2">
    <name type="scientific">Anoxybacter fermentans</name>
    <dbReference type="NCBI Taxonomy" id="1323375"/>
    <lineage>
        <taxon>Bacteria</taxon>
        <taxon>Bacillati</taxon>
        <taxon>Bacillota</taxon>
        <taxon>Clostridia</taxon>
        <taxon>Halanaerobiales</taxon>
        <taxon>Anoxybacter</taxon>
    </lineage>
</organism>
<dbReference type="OrthoDB" id="9799092at2"/>
<dbReference type="InterPro" id="IPR007344">
    <property type="entry name" value="GrpB/CoaE"/>
</dbReference>
<reference evidence="1 2" key="1">
    <citation type="submission" date="2016-07" db="EMBL/GenBank/DDBJ databases">
        <title>Genome and transcriptome analysis of iron-reducing fermentative bacteria Anoxybacter fermentans.</title>
        <authorList>
            <person name="Zeng X."/>
            <person name="Shao Z."/>
        </authorList>
    </citation>
    <scope>NUCLEOTIDE SEQUENCE [LARGE SCALE GENOMIC DNA]</scope>
    <source>
        <strain evidence="1 2">DY22613</strain>
    </source>
</reference>
<protein>
    <recommendedName>
        <fullName evidence="3">GrpB family protein</fullName>
    </recommendedName>
</protein>
<dbReference type="PANTHER" id="PTHR34822:SF1">
    <property type="entry name" value="GRPB FAMILY PROTEIN"/>
    <property type="match status" value="1"/>
</dbReference>
<evidence type="ECO:0000313" key="2">
    <source>
        <dbReference type="Proteomes" id="UP000267250"/>
    </source>
</evidence>
<dbReference type="Proteomes" id="UP000267250">
    <property type="component" value="Chromosome"/>
</dbReference>
<dbReference type="AlphaFoldDB" id="A0A3Q9HSS6"/>
<keyword evidence="2" id="KW-1185">Reference proteome</keyword>
<dbReference type="KEGG" id="aft:BBF96_15495"/>
<proteinExistence type="predicted"/>
<gene>
    <name evidence="1" type="ORF">BBF96_15495</name>
</gene>
<sequence>MLGLKRGIVKLHPYTNEWKRLYEEEKNLLWSSIGNYVVDIQHIGSTSIPGIEAKPIIDIMVGVRNLEDGEKCVEFLEKLGYEYKGEHGIPGRLFFAKGDSTMRTHHLHMVEWNSDFWRNHLLFRNYLRKHEDVAEEYLKLKRELAEKFAKDRDAYTAGKADFIQRVLKKADISGE</sequence>